<keyword evidence="5" id="KW-0997">Cell inner membrane</keyword>
<dbReference type="GO" id="GO:0004315">
    <property type="term" value="F:3-oxoacyl-[acyl-carrier-protein] synthase activity"/>
    <property type="evidence" value="ECO:0007669"/>
    <property type="project" value="TreeGrafter"/>
</dbReference>
<organism evidence="15 16">
    <name type="scientific">Christiangramia aestuarii</name>
    <dbReference type="NCBI Taxonomy" id="1028746"/>
    <lineage>
        <taxon>Bacteria</taxon>
        <taxon>Pseudomonadati</taxon>
        <taxon>Bacteroidota</taxon>
        <taxon>Flavobacteriia</taxon>
        <taxon>Flavobacteriales</taxon>
        <taxon>Flavobacteriaceae</taxon>
        <taxon>Christiangramia</taxon>
    </lineage>
</organism>
<accession>A0A7K1LPY7</accession>
<evidence type="ECO:0000256" key="2">
    <source>
        <dbReference type="ARBA" id="ARBA00008467"/>
    </source>
</evidence>
<keyword evidence="16" id="KW-1185">Reference proteome</keyword>
<evidence type="ECO:0000256" key="10">
    <source>
        <dbReference type="ARBA" id="ARBA00037576"/>
    </source>
</evidence>
<evidence type="ECO:0000313" key="16">
    <source>
        <dbReference type="Proteomes" id="UP000460416"/>
    </source>
</evidence>
<gene>
    <name evidence="15" type="ORF">FLP08_09785</name>
</gene>
<keyword evidence="6 13" id="KW-0808">Transferase</keyword>
<name>A0A7K1LPY7_9FLAO</name>
<dbReference type="Pfam" id="PF02801">
    <property type="entry name" value="Ketoacyl-synt_C"/>
    <property type="match status" value="1"/>
</dbReference>
<comment type="function">
    <text evidence="10">Proposed to synthesize NOD factor fatty acyl chain. Involved in the synthesis of a highly unsaturated fatty acid moiety, which forms part of a lipo-oligosaccharide that is responsible for host specificity.</text>
</comment>
<dbReference type="PANTHER" id="PTHR11712:SF352">
    <property type="entry name" value="3-OXOACYL-[ACYL-CARRIER-PROTEIN] SYNTHASE"/>
    <property type="match status" value="1"/>
</dbReference>
<dbReference type="Proteomes" id="UP000460416">
    <property type="component" value="Unassembled WGS sequence"/>
</dbReference>
<dbReference type="EMBL" id="VJVW01000003">
    <property type="protein sequence ID" value="MUP42867.1"/>
    <property type="molecule type" value="Genomic_DNA"/>
</dbReference>
<comment type="caution">
    <text evidence="15">The sequence shown here is derived from an EMBL/GenBank/DDBJ whole genome shotgun (WGS) entry which is preliminary data.</text>
</comment>
<evidence type="ECO:0000256" key="9">
    <source>
        <dbReference type="ARBA" id="ARBA00023136"/>
    </source>
</evidence>
<dbReference type="GO" id="GO:0006633">
    <property type="term" value="P:fatty acid biosynthetic process"/>
    <property type="evidence" value="ECO:0007669"/>
    <property type="project" value="TreeGrafter"/>
</dbReference>
<proteinExistence type="inferred from homology"/>
<dbReference type="InterPro" id="IPR016039">
    <property type="entry name" value="Thiolase-like"/>
</dbReference>
<reference evidence="15 16" key="1">
    <citation type="submission" date="2019-07" db="EMBL/GenBank/DDBJ databases">
        <title>Gramella aestuarii sp. nov., isolated from a tidal flat, and emended description of Gramella echinicola.</title>
        <authorList>
            <person name="Liu L."/>
        </authorList>
    </citation>
    <scope>NUCLEOTIDE SEQUENCE [LARGE SCALE GENOMIC DNA]</scope>
    <source>
        <strain evidence="15 16">BS12</strain>
    </source>
</reference>
<keyword evidence="9" id="KW-0472">Membrane</keyword>
<dbReference type="GO" id="GO:0005886">
    <property type="term" value="C:plasma membrane"/>
    <property type="evidence" value="ECO:0007669"/>
    <property type="project" value="UniProtKB-SubCell"/>
</dbReference>
<sequence>MSGTYLLNDAIISPLGFGTGANLQAIRNSESALKFHNNSRFFKEGYYAGLIEEDLIDSGFQRLGDAFLYTKLEKMIILAVDRVIKGSDAFDPQTTGLVISTTKGNIDLLARNKFTPDRLYLWKMAQVIADFFNLEKRPVVVSNACISGALAIRTASYLIAAGRYKNVIVAAGDLASEFVLSGFNSFQAISDEPCRPFSKDRKGVSLGEAAAAVFLDSENIGEGGDKIQYLDAVTANDANHISGPSRTGEGLFQSISRLMKANNVEAGNMDFLSAHGTATNYNDEMEAIAFNRGGLSQVPVNSFKGYYGHTLGSSALIETILTKHSLLDNELFASHNFTESGVSRDLNIIRSHTRKELNMALKTASGFGGCNLAMLLKKERRS</sequence>
<evidence type="ECO:0000259" key="14">
    <source>
        <dbReference type="PROSITE" id="PS52004"/>
    </source>
</evidence>
<dbReference type="PANTHER" id="PTHR11712">
    <property type="entry name" value="POLYKETIDE SYNTHASE-RELATED"/>
    <property type="match status" value="1"/>
</dbReference>
<dbReference type="InterPro" id="IPR000794">
    <property type="entry name" value="Beta-ketoacyl_synthase"/>
</dbReference>
<keyword evidence="8" id="KW-1133">Transmembrane helix</keyword>
<dbReference type="AlphaFoldDB" id="A0A7K1LPY7"/>
<dbReference type="Pfam" id="PF00109">
    <property type="entry name" value="ketoacyl-synt"/>
    <property type="match status" value="1"/>
</dbReference>
<evidence type="ECO:0000256" key="4">
    <source>
        <dbReference type="ARBA" id="ARBA00022475"/>
    </source>
</evidence>
<protein>
    <recommendedName>
        <fullName evidence="11">Nodulation protein E</fullName>
    </recommendedName>
    <alternativeName>
        <fullName evidence="12">Host-specificity of nodulation protein B</fullName>
    </alternativeName>
</protein>
<evidence type="ECO:0000256" key="3">
    <source>
        <dbReference type="ARBA" id="ARBA00022458"/>
    </source>
</evidence>
<evidence type="ECO:0000256" key="12">
    <source>
        <dbReference type="ARBA" id="ARBA00041756"/>
    </source>
</evidence>
<evidence type="ECO:0000256" key="11">
    <source>
        <dbReference type="ARBA" id="ARBA00039445"/>
    </source>
</evidence>
<comment type="similarity">
    <text evidence="2 13">Belongs to the thiolase-like superfamily. Beta-ketoacyl-ACP synthases family.</text>
</comment>
<dbReference type="InterPro" id="IPR020841">
    <property type="entry name" value="PKS_Beta-ketoAc_synthase_dom"/>
</dbReference>
<dbReference type="Gene3D" id="3.40.47.10">
    <property type="match status" value="2"/>
</dbReference>
<evidence type="ECO:0000256" key="7">
    <source>
        <dbReference type="ARBA" id="ARBA00022692"/>
    </source>
</evidence>
<evidence type="ECO:0000256" key="5">
    <source>
        <dbReference type="ARBA" id="ARBA00022519"/>
    </source>
</evidence>
<keyword evidence="7" id="KW-0812">Transmembrane</keyword>
<dbReference type="SUPFAM" id="SSF53901">
    <property type="entry name" value="Thiolase-like"/>
    <property type="match status" value="1"/>
</dbReference>
<feature type="domain" description="Ketosynthase family 3 (KS3)" evidence="14">
    <location>
        <begin position="1"/>
        <end position="378"/>
    </location>
</feature>
<comment type="subcellular location">
    <subcellularLocation>
        <location evidence="1">Cell inner membrane</location>
    </subcellularLocation>
</comment>
<dbReference type="PROSITE" id="PS52004">
    <property type="entry name" value="KS3_2"/>
    <property type="match status" value="1"/>
</dbReference>
<evidence type="ECO:0000256" key="1">
    <source>
        <dbReference type="ARBA" id="ARBA00004533"/>
    </source>
</evidence>
<dbReference type="InterPro" id="IPR014030">
    <property type="entry name" value="Ketoacyl_synth_N"/>
</dbReference>
<dbReference type="InterPro" id="IPR014031">
    <property type="entry name" value="Ketoacyl_synth_C"/>
</dbReference>
<evidence type="ECO:0000256" key="13">
    <source>
        <dbReference type="RuleBase" id="RU003694"/>
    </source>
</evidence>
<evidence type="ECO:0000256" key="6">
    <source>
        <dbReference type="ARBA" id="ARBA00022679"/>
    </source>
</evidence>
<evidence type="ECO:0000256" key="8">
    <source>
        <dbReference type="ARBA" id="ARBA00022989"/>
    </source>
</evidence>
<dbReference type="OrthoDB" id="9808669at2"/>
<keyword evidence="3" id="KW-0536">Nodulation</keyword>
<keyword evidence="4" id="KW-1003">Cell membrane</keyword>
<evidence type="ECO:0000313" key="15">
    <source>
        <dbReference type="EMBL" id="MUP42867.1"/>
    </source>
</evidence>
<dbReference type="RefSeq" id="WP_156276414.1">
    <property type="nucleotide sequence ID" value="NZ_BAABGI010000003.1"/>
</dbReference>